<gene>
    <name evidence="3" type="ORF">K3136_10355</name>
</gene>
<feature type="signal peptide" evidence="2">
    <location>
        <begin position="1"/>
        <end position="22"/>
    </location>
</feature>
<evidence type="ECO:0000313" key="4">
    <source>
        <dbReference type="Proteomes" id="UP000824321"/>
    </source>
</evidence>
<dbReference type="RefSeq" id="WP_221430239.1">
    <property type="nucleotide sequence ID" value="NZ_CP081294.1"/>
</dbReference>
<dbReference type="Proteomes" id="UP000824321">
    <property type="component" value="Chromosome"/>
</dbReference>
<comment type="similarity">
    <text evidence="1 2">Belongs to the outer membrane factor (OMF) (TC 1.B.17) family.</text>
</comment>
<evidence type="ECO:0000256" key="2">
    <source>
        <dbReference type="RuleBase" id="RU362097"/>
    </source>
</evidence>
<keyword evidence="2" id="KW-0732">Signal</keyword>
<dbReference type="InterPro" id="IPR010131">
    <property type="entry name" value="MdtP/NodT-like"/>
</dbReference>
<dbReference type="Pfam" id="PF02321">
    <property type="entry name" value="OEP"/>
    <property type="match status" value="2"/>
</dbReference>
<keyword evidence="2" id="KW-0564">Palmitate</keyword>
<feature type="chain" id="PRO_5045000217" evidence="2">
    <location>
        <begin position="23"/>
        <end position="456"/>
    </location>
</feature>
<evidence type="ECO:0000313" key="3">
    <source>
        <dbReference type="EMBL" id="QZD94494.1"/>
    </source>
</evidence>
<keyword evidence="2" id="KW-1134">Transmembrane beta strand</keyword>
<dbReference type="NCBIfam" id="TIGR01845">
    <property type="entry name" value="outer_NodT"/>
    <property type="match status" value="1"/>
</dbReference>
<protein>
    <submittedName>
        <fullName evidence="3">Efflux transporter outer membrane subunit</fullName>
    </submittedName>
</protein>
<dbReference type="PANTHER" id="PTHR30203">
    <property type="entry name" value="OUTER MEMBRANE CATION EFFLUX PROTEIN"/>
    <property type="match status" value="1"/>
</dbReference>
<keyword evidence="2" id="KW-0812">Transmembrane</keyword>
<name>A0ABX9A014_9SPHN</name>
<keyword evidence="2" id="KW-0472">Membrane</keyword>
<dbReference type="PANTHER" id="PTHR30203:SF33">
    <property type="entry name" value="BLR4455 PROTEIN"/>
    <property type="match status" value="1"/>
</dbReference>
<accession>A0ABX9A014</accession>
<dbReference type="PROSITE" id="PS51257">
    <property type="entry name" value="PROKAR_LIPOPROTEIN"/>
    <property type="match status" value="1"/>
</dbReference>
<keyword evidence="4" id="KW-1185">Reference proteome</keyword>
<organism evidence="3 4">
    <name type="scientific">Qipengyuania gelatinilytica</name>
    <dbReference type="NCBI Taxonomy" id="2867231"/>
    <lineage>
        <taxon>Bacteria</taxon>
        <taxon>Pseudomonadati</taxon>
        <taxon>Pseudomonadota</taxon>
        <taxon>Alphaproteobacteria</taxon>
        <taxon>Sphingomonadales</taxon>
        <taxon>Erythrobacteraceae</taxon>
        <taxon>Qipengyuania</taxon>
    </lineage>
</organism>
<dbReference type="InterPro" id="IPR003423">
    <property type="entry name" value="OMP_efflux"/>
</dbReference>
<comment type="subcellular location">
    <subcellularLocation>
        <location evidence="2">Cell membrane</location>
        <topology evidence="2">Lipid-anchor</topology>
    </subcellularLocation>
</comment>
<reference evidence="3 4" key="1">
    <citation type="submission" date="2021-08" db="EMBL/GenBank/DDBJ databases">
        <title>Comparative Genomics Analysis of the Genus Qipengyuania Reveals Extensive Genetic Diversity and Metabolic Versatility, Including the Description of Fifteen Novel Species.</title>
        <authorList>
            <person name="Liu Y."/>
        </authorList>
    </citation>
    <scope>NUCLEOTIDE SEQUENCE [LARGE SCALE GENOMIC DNA]</scope>
    <source>
        <strain evidence="3 4">1NDH1</strain>
    </source>
</reference>
<keyword evidence="2" id="KW-0449">Lipoprotein</keyword>
<dbReference type="EMBL" id="CP081294">
    <property type="protein sequence ID" value="QZD94494.1"/>
    <property type="molecule type" value="Genomic_DNA"/>
</dbReference>
<dbReference type="SUPFAM" id="SSF56954">
    <property type="entry name" value="Outer membrane efflux proteins (OEP)"/>
    <property type="match status" value="1"/>
</dbReference>
<dbReference type="Gene3D" id="2.20.200.10">
    <property type="entry name" value="Outer membrane efflux proteins (OEP)"/>
    <property type="match status" value="1"/>
</dbReference>
<dbReference type="Gene3D" id="1.20.1600.10">
    <property type="entry name" value="Outer membrane efflux proteins (OEP)"/>
    <property type="match status" value="1"/>
</dbReference>
<proteinExistence type="inferred from homology"/>
<evidence type="ECO:0000256" key="1">
    <source>
        <dbReference type="ARBA" id="ARBA00007613"/>
    </source>
</evidence>
<sequence>MKRISFALLATTALALSACAPALQEAPIGSAVAPPTEWRTDLGVTAPIERDWWDAFGDPQLSVLVEKARSNNADLQVAAARVEEARATERGSRGYLLPSVGAGVEGGVRREVSPFGQAQTSVAAQPAFRASYEVDLFGKNAARIDAAEAGVAASAAGAEAARLSVSAATATGYITLLALDRRLSVLEETLAKRQEAVKFARDRAEVGYTSQLPLRQAEAEYQATAQLVPQLKAQIARQENALSVLTGELPGAITRGGTLEDLRRPPAPATLPSELLRRRPDVAAAEYRIAAADAKMRMARADFMPSIDLGAAAGLVLSDLLADPVGVWSLGGSILAPIFQGGKLQAQLDGATAQRDQAAWAYRSTVLNAFREVEDRMAVLANLQDQEAALEAQQLAVADALRHARNRYRAGYTPYIEQVDAQRALLGVELALIQVRADELTTVIGLYQAVGGSPES</sequence>